<comment type="similarity">
    <text evidence="8">Belongs to the peptidase M48 family. BepA subfamily.</text>
</comment>
<evidence type="ECO:0000256" key="1">
    <source>
        <dbReference type="ARBA" id="ARBA00022670"/>
    </source>
</evidence>
<keyword evidence="2 8" id="KW-0479">Metal-binding</keyword>
<evidence type="ECO:0000256" key="9">
    <source>
        <dbReference type="SAM" id="MobiDB-lite"/>
    </source>
</evidence>
<keyword evidence="5 8" id="KW-0378">Hydrolase</keyword>
<dbReference type="InterPro" id="IPR030873">
    <property type="entry name" value="Protease_BepA"/>
</dbReference>
<evidence type="ECO:0000256" key="7">
    <source>
        <dbReference type="ARBA" id="ARBA00023049"/>
    </source>
</evidence>
<evidence type="ECO:0000256" key="6">
    <source>
        <dbReference type="ARBA" id="ARBA00022833"/>
    </source>
</evidence>
<comment type="cofactor">
    <cofactor evidence="8">
        <name>Zn(2+)</name>
        <dbReference type="ChEBI" id="CHEBI:29105"/>
    </cofactor>
    <text evidence="8">Binds 1 zinc ion per subunit.</text>
</comment>
<keyword evidence="12" id="KW-1185">Reference proteome</keyword>
<keyword evidence="3 8" id="KW-0732">Signal</keyword>
<evidence type="ECO:0000256" key="5">
    <source>
        <dbReference type="ARBA" id="ARBA00022801"/>
    </source>
</evidence>
<dbReference type="InterPro" id="IPR001915">
    <property type="entry name" value="Peptidase_M48"/>
</dbReference>
<dbReference type="HAMAP" id="MF_00997">
    <property type="entry name" value="Protease_BepA"/>
    <property type="match status" value="1"/>
</dbReference>
<dbReference type="SUPFAM" id="SSF48452">
    <property type="entry name" value="TPR-like"/>
    <property type="match status" value="1"/>
</dbReference>
<dbReference type="Pfam" id="PF01435">
    <property type="entry name" value="Peptidase_M48"/>
    <property type="match status" value="1"/>
</dbReference>
<comment type="function">
    <text evidence="8">Functions as both a chaperone and a metalloprotease. Maintains the integrity of the outer membrane by promoting either the assembly or the elimination of outer membrane proteins, depending on their folding state.</text>
</comment>
<evidence type="ECO:0000256" key="2">
    <source>
        <dbReference type="ARBA" id="ARBA00022723"/>
    </source>
</evidence>
<feature type="compositionally biased region" description="Basic and acidic residues" evidence="9">
    <location>
        <begin position="335"/>
        <end position="362"/>
    </location>
</feature>
<comment type="subcellular location">
    <subcellularLocation>
        <location evidence="8">Periplasm</location>
    </subcellularLocation>
</comment>
<evidence type="ECO:0000259" key="10">
    <source>
        <dbReference type="Pfam" id="PF01435"/>
    </source>
</evidence>
<dbReference type="Pfam" id="PF14559">
    <property type="entry name" value="TPR_19"/>
    <property type="match status" value="1"/>
</dbReference>
<name>A0ABS0B7E9_9GAMM</name>
<dbReference type="Proteomes" id="UP001429984">
    <property type="component" value="Unassembled WGS sequence"/>
</dbReference>
<dbReference type="InterPro" id="IPR051156">
    <property type="entry name" value="Mito/Outer_Membr_Metalloprot"/>
</dbReference>
<protein>
    <recommendedName>
        <fullName evidence="8">Putative beta-barrel assembly-enhancing protease</fullName>
        <ecNumber evidence="8">3.4.-.-</ecNumber>
    </recommendedName>
</protein>
<dbReference type="EMBL" id="JADLZT010000003">
    <property type="protein sequence ID" value="MBF6023632.1"/>
    <property type="molecule type" value="Genomic_DNA"/>
</dbReference>
<feature type="binding site" evidence="8">
    <location>
        <position position="203"/>
    </location>
    <ligand>
        <name>Zn(2+)</name>
        <dbReference type="ChEBI" id="CHEBI:29105"/>
        <note>catalytic</note>
    </ligand>
</feature>
<feature type="binding site" evidence="8">
    <location>
        <position position="269"/>
    </location>
    <ligand>
        <name>Zn(2+)</name>
        <dbReference type="ChEBI" id="CHEBI:29105"/>
        <note>catalytic</note>
    </ligand>
</feature>
<dbReference type="PANTHER" id="PTHR22726:SF1">
    <property type="entry name" value="METALLOENDOPEPTIDASE OMA1, MITOCHONDRIAL"/>
    <property type="match status" value="1"/>
</dbReference>
<evidence type="ECO:0000256" key="3">
    <source>
        <dbReference type="ARBA" id="ARBA00022729"/>
    </source>
</evidence>
<feature type="binding site" evidence="8">
    <location>
        <position position="199"/>
    </location>
    <ligand>
        <name>Zn(2+)</name>
        <dbReference type="ChEBI" id="CHEBI:29105"/>
        <note>catalytic</note>
    </ligand>
</feature>
<dbReference type="Gene3D" id="3.30.2010.10">
    <property type="entry name" value="Metalloproteases ('zincins'), catalytic domain"/>
    <property type="match status" value="1"/>
</dbReference>
<dbReference type="Gene3D" id="1.25.40.10">
    <property type="entry name" value="Tetratricopeptide repeat domain"/>
    <property type="match status" value="1"/>
</dbReference>
<dbReference type="InterPro" id="IPR011990">
    <property type="entry name" value="TPR-like_helical_dom_sf"/>
</dbReference>
<evidence type="ECO:0000313" key="12">
    <source>
        <dbReference type="Proteomes" id="UP001429984"/>
    </source>
</evidence>
<keyword evidence="4 8" id="KW-0574">Periplasm</keyword>
<proteinExistence type="inferred from homology"/>
<reference evidence="11 12" key="1">
    <citation type="submission" date="2020-11" db="EMBL/GenBank/DDBJ databases">
        <title>Draft Genome Sequence and Secondary Metabolite Biosynthetic Potential of the Lysobacter niastensis Type strain DSM 18481.</title>
        <authorList>
            <person name="Turrini P."/>
            <person name="Artuso I."/>
            <person name="Tescari M."/>
            <person name="Lugli G.A."/>
            <person name="Frangipani E."/>
            <person name="Ventura M."/>
            <person name="Visca P."/>
        </authorList>
    </citation>
    <scope>NUCLEOTIDE SEQUENCE [LARGE SCALE GENOMIC DNA]</scope>
    <source>
        <strain evidence="11 12">DSM 18481</strain>
    </source>
</reference>
<comment type="caution">
    <text evidence="11">The sequence shown here is derived from an EMBL/GenBank/DDBJ whole genome shotgun (WGS) entry which is preliminary data.</text>
</comment>
<evidence type="ECO:0000313" key="11">
    <source>
        <dbReference type="EMBL" id="MBF6023632.1"/>
    </source>
</evidence>
<feature type="region of interest" description="Disordered" evidence="9">
    <location>
        <begin position="335"/>
        <end position="371"/>
    </location>
</feature>
<keyword evidence="6 8" id="KW-0862">Zinc</keyword>
<feature type="active site" description="Proton donor" evidence="8">
    <location>
        <position position="273"/>
    </location>
</feature>
<evidence type="ECO:0000256" key="8">
    <source>
        <dbReference type="HAMAP-Rule" id="MF_00997"/>
    </source>
</evidence>
<organism evidence="11 12">
    <name type="scientific">Lysobacter niastensis</name>
    <dbReference type="NCBI Taxonomy" id="380629"/>
    <lineage>
        <taxon>Bacteria</taxon>
        <taxon>Pseudomonadati</taxon>
        <taxon>Pseudomonadota</taxon>
        <taxon>Gammaproteobacteria</taxon>
        <taxon>Lysobacterales</taxon>
        <taxon>Lysobacteraceae</taxon>
        <taxon>Lysobacter</taxon>
    </lineage>
</organism>
<accession>A0ABS0B7E9</accession>
<gene>
    <name evidence="11" type="ORF">IU514_06300</name>
</gene>
<feature type="active site" evidence="8">
    <location>
        <position position="200"/>
    </location>
</feature>
<evidence type="ECO:0000256" key="4">
    <source>
        <dbReference type="ARBA" id="ARBA00022764"/>
    </source>
</evidence>
<feature type="domain" description="Peptidase M48" evidence="10">
    <location>
        <begin position="136"/>
        <end position="332"/>
    </location>
</feature>
<keyword evidence="7 8" id="KW-0482">Metalloprotease</keyword>
<dbReference type="EC" id="3.4.-.-" evidence="8"/>
<keyword evidence="1 8" id="KW-0645">Protease</keyword>
<dbReference type="PANTHER" id="PTHR22726">
    <property type="entry name" value="METALLOENDOPEPTIDASE OMA1"/>
    <property type="match status" value="1"/>
</dbReference>
<sequence>MVSARHLFHPGYGAPAEHKGAAFATSTTVAWRLTADSREHRHRAASCLRLRPTARCPGSKRVSPTRKLHLRRIALLTAAITLAVASLATPAQDSRLPDIGSSAGELLTPSQQEEYGSMMLAQLRHYGYILEDPLIDSWLDTLGTRLAANSDRPRQPFTFFMLRERQINAFATLGGYVGVNSGLVLAAEREDEVAGVLSHEIAHVTQDHVLRAVERAQRDQLPILLAMLGAIVAAQAAGSNSSDDAAQAAMVSAMGLMAQRQINYTRSNESEADRLGIQTLARSHYDPVAMADFFTLMQARSRANAANYWGEAPDWLMTHPVTITRITEAKERAEQLRREQGTSEVCVRDPDGPPECRRESTAKPDYSGGDSTTNPLIPGHLATGLSSALQSGGTGQFDLARERLRVLSADSPRDALREYDRLAGNGKLDDAQRYGQAVARLRSNQAAAATETLAQLLAKRPGDVWLTLGLAEAESRTGKTASADSRFEALTRQMPNNRAVALTYAQALVERDGAAAGKRAQEVLRPLLSRSGGDPEFQQLFGRACEIGGDPVRAGEALAQAAYLNGRPEQALIQLNTLKKRPDLDYYARARIEARIAAITPTVLELRRQGIRDEDLRRQ</sequence>